<feature type="compositionally biased region" description="Low complexity" evidence="1">
    <location>
        <begin position="300"/>
        <end position="319"/>
    </location>
</feature>
<feature type="compositionally biased region" description="Basic residues" evidence="1">
    <location>
        <begin position="263"/>
        <end position="275"/>
    </location>
</feature>
<evidence type="ECO:0000313" key="3">
    <source>
        <dbReference type="EMBL" id="ABD24734.1"/>
    </source>
</evidence>
<dbReference type="Pfam" id="PF13763">
    <property type="entry name" value="DUF4167"/>
    <property type="match status" value="1"/>
</dbReference>
<gene>
    <name evidence="3" type="ordered locus">Saro_0286</name>
</gene>
<feature type="compositionally biased region" description="Basic and acidic residues" evidence="1">
    <location>
        <begin position="153"/>
        <end position="224"/>
    </location>
</feature>
<dbReference type="EMBL" id="CP000248">
    <property type="protein sequence ID" value="ABD24734.1"/>
    <property type="molecule type" value="Genomic_DNA"/>
</dbReference>
<feature type="domain" description="DUF4167" evidence="2">
    <location>
        <begin position="41"/>
        <end position="113"/>
    </location>
</feature>
<name>Q2GBN9_NOVAD</name>
<feature type="region of interest" description="Disordered" evidence="1">
    <location>
        <begin position="118"/>
        <end position="340"/>
    </location>
</feature>
<sequence>MLGTPIRMTRAGGGGLRGIRVAQALREAAPFKEVPELNNNRGNNRRRGRGNNRPQNGGQQLNRIDSRARGNAPQLLEKYRKLAQDAHLNGDRVQAEYYLQFADHYFRVIADTRVRQEEQRARQSGGERWQDQDVEDDGADFSVEGDFPAFDRPVSHRHDREQREDRQPRDDRQDRGEGRRDRDERPREDRPREDRPREDRQRDDRGDGRRENRRFDRKRDRDAETEVAAAEETLPGEGVPAIEGEPIVDASENPFVRDNRVARGLRPRGERRQRRDRNEDEAPATLDASSLPPSIGVRSEPAQDVEAAPAPVAEEAAPAPKKRGRPRKTPAPEATEPVEG</sequence>
<feature type="compositionally biased region" description="Low complexity" evidence="1">
    <location>
        <begin position="51"/>
        <end position="63"/>
    </location>
</feature>
<protein>
    <recommendedName>
        <fullName evidence="2">DUF4167 domain-containing protein</fullName>
    </recommendedName>
</protein>
<organism evidence="3 4">
    <name type="scientific">Novosphingobium aromaticivorans (strain ATCC 700278 / DSM 12444 / CCUG 56034 / CIP 105152 / NBRC 16084 / F199)</name>
    <dbReference type="NCBI Taxonomy" id="279238"/>
    <lineage>
        <taxon>Bacteria</taxon>
        <taxon>Pseudomonadati</taxon>
        <taxon>Pseudomonadota</taxon>
        <taxon>Alphaproteobacteria</taxon>
        <taxon>Sphingomonadales</taxon>
        <taxon>Sphingomonadaceae</taxon>
        <taxon>Novosphingobium</taxon>
    </lineage>
</organism>
<evidence type="ECO:0000259" key="2">
    <source>
        <dbReference type="Pfam" id="PF13763"/>
    </source>
</evidence>
<reference evidence="4" key="1">
    <citation type="submission" date="2006-01" db="EMBL/GenBank/DDBJ databases">
        <title>Complete sequence of Novosphingobium aromaticivorans DSM 12444.</title>
        <authorList>
            <consortium name="US DOE Joint Genome Institute"/>
            <person name="Copeland A."/>
            <person name="Lucas S."/>
            <person name="Lapidus A."/>
            <person name="Barry K."/>
            <person name="Detter J.C."/>
            <person name="Glavina T."/>
            <person name="Hammon N."/>
            <person name="Israni S."/>
            <person name="Pitluck S."/>
            <person name="Chain P."/>
            <person name="Malfatti S."/>
            <person name="Shin M."/>
            <person name="Vergez L."/>
            <person name="Schmutz J."/>
            <person name="Larimer F."/>
            <person name="Land M."/>
            <person name="Kyrpides N."/>
            <person name="Ivanova N."/>
            <person name="Fredrickson J."/>
            <person name="Balkwill D."/>
            <person name="Romine M.F."/>
            <person name="Richardson P."/>
        </authorList>
    </citation>
    <scope>NUCLEOTIDE SEQUENCE [LARGE SCALE GENOMIC DNA]</scope>
    <source>
        <strain evidence="4">ATCC 700278 / DSM 12444 / CCUG 56034 / CIP 105152 / NBRC 16084 / F199</strain>
    </source>
</reference>
<proteinExistence type="predicted"/>
<accession>Q2GBN9</accession>
<dbReference type="HOGENOM" id="CLU_815949_0_0_5"/>
<dbReference type="eggNOG" id="COG5373">
    <property type="taxonomic scope" value="Bacteria"/>
</dbReference>
<dbReference type="KEGG" id="nar:Saro_0286"/>
<dbReference type="Proteomes" id="UP000009134">
    <property type="component" value="Chromosome"/>
</dbReference>
<evidence type="ECO:0000256" key="1">
    <source>
        <dbReference type="SAM" id="MobiDB-lite"/>
    </source>
</evidence>
<dbReference type="AlphaFoldDB" id="Q2GBN9"/>
<evidence type="ECO:0000313" key="4">
    <source>
        <dbReference type="Proteomes" id="UP000009134"/>
    </source>
</evidence>
<dbReference type="STRING" id="279238.Saro_0286"/>
<keyword evidence="4" id="KW-1185">Reference proteome</keyword>
<dbReference type="InterPro" id="IPR025430">
    <property type="entry name" value="DUF4167"/>
</dbReference>
<feature type="region of interest" description="Disordered" evidence="1">
    <location>
        <begin position="32"/>
        <end position="69"/>
    </location>
</feature>